<accession>A0AAD6Y0M8</accession>
<dbReference type="EMBL" id="JARJCN010000004">
    <property type="protein sequence ID" value="KAJ7101336.1"/>
    <property type="molecule type" value="Genomic_DNA"/>
</dbReference>
<evidence type="ECO:0000313" key="3">
    <source>
        <dbReference type="Proteomes" id="UP001222325"/>
    </source>
</evidence>
<dbReference type="GO" id="GO:0004029">
    <property type="term" value="F:aldehyde dehydrogenase (NAD+) activity"/>
    <property type="evidence" value="ECO:0007669"/>
    <property type="project" value="TreeGrafter"/>
</dbReference>
<sequence>MSAQTTTKFLITGATGYIGGTVLTRFLEHPNAEAFHFTALVRDPKKAAIFEELGVHTVVGSHKDAALVEQLASEADVVLSIADCDDLGAANATLAGLKKRHAKLGSKPIFIHTVDILGVLIDDAKGMHSNAVVYDDSDADQIETLAPTQQHRNVDLAITQADAKGYIKSYIILPSLIFGLAKGRLVDLGVQNPHSMALPYLITAALDRGQAGMVGEGKNVWQIVDVDETADLYIKLYDAIVADEATGHGRNGFYFAANGEQEFYPLVKAIGTALVALGKSTSAEPTTFTQAELDKYFGGSAVLGTNSRCRATRSLSLGWKPVKSPGDMLESVKPEVEAIIKKKSRPVVWLQ</sequence>
<dbReference type="Pfam" id="PF05368">
    <property type="entry name" value="NmrA"/>
    <property type="match status" value="1"/>
</dbReference>
<proteinExistence type="predicted"/>
<organism evidence="2 3">
    <name type="scientific">Mycena belliarum</name>
    <dbReference type="NCBI Taxonomy" id="1033014"/>
    <lineage>
        <taxon>Eukaryota</taxon>
        <taxon>Fungi</taxon>
        <taxon>Dikarya</taxon>
        <taxon>Basidiomycota</taxon>
        <taxon>Agaricomycotina</taxon>
        <taxon>Agaricomycetes</taxon>
        <taxon>Agaricomycetidae</taxon>
        <taxon>Agaricales</taxon>
        <taxon>Marasmiineae</taxon>
        <taxon>Mycenaceae</taxon>
        <taxon>Mycena</taxon>
    </lineage>
</organism>
<protein>
    <submittedName>
        <fullName evidence="2">NAD-binding protein</fullName>
    </submittedName>
</protein>
<evidence type="ECO:0000313" key="2">
    <source>
        <dbReference type="EMBL" id="KAJ7101336.1"/>
    </source>
</evidence>
<dbReference type="AlphaFoldDB" id="A0AAD6Y0M8"/>
<keyword evidence="3" id="KW-1185">Reference proteome</keyword>
<evidence type="ECO:0000259" key="1">
    <source>
        <dbReference type="Pfam" id="PF05368"/>
    </source>
</evidence>
<dbReference type="Proteomes" id="UP001222325">
    <property type="component" value="Unassembled WGS sequence"/>
</dbReference>
<feature type="domain" description="NmrA-like" evidence="1">
    <location>
        <begin position="6"/>
        <end position="82"/>
    </location>
</feature>
<dbReference type="Gene3D" id="3.40.50.720">
    <property type="entry name" value="NAD(P)-binding Rossmann-like Domain"/>
    <property type="match status" value="1"/>
</dbReference>
<dbReference type="PANTHER" id="PTHR48079">
    <property type="entry name" value="PROTEIN YEEZ"/>
    <property type="match status" value="1"/>
</dbReference>
<dbReference type="GO" id="GO:0005737">
    <property type="term" value="C:cytoplasm"/>
    <property type="evidence" value="ECO:0007669"/>
    <property type="project" value="TreeGrafter"/>
</dbReference>
<dbReference type="InterPro" id="IPR036291">
    <property type="entry name" value="NAD(P)-bd_dom_sf"/>
</dbReference>
<name>A0AAD6Y0M8_9AGAR</name>
<reference evidence="2" key="1">
    <citation type="submission" date="2023-03" db="EMBL/GenBank/DDBJ databases">
        <title>Massive genome expansion in bonnet fungi (Mycena s.s.) driven by repeated elements and novel gene families across ecological guilds.</title>
        <authorList>
            <consortium name="Lawrence Berkeley National Laboratory"/>
            <person name="Harder C.B."/>
            <person name="Miyauchi S."/>
            <person name="Viragh M."/>
            <person name="Kuo A."/>
            <person name="Thoen E."/>
            <person name="Andreopoulos B."/>
            <person name="Lu D."/>
            <person name="Skrede I."/>
            <person name="Drula E."/>
            <person name="Henrissat B."/>
            <person name="Morin E."/>
            <person name="Kohler A."/>
            <person name="Barry K."/>
            <person name="LaButti K."/>
            <person name="Morin E."/>
            <person name="Salamov A."/>
            <person name="Lipzen A."/>
            <person name="Mereny Z."/>
            <person name="Hegedus B."/>
            <person name="Baldrian P."/>
            <person name="Stursova M."/>
            <person name="Weitz H."/>
            <person name="Taylor A."/>
            <person name="Grigoriev I.V."/>
            <person name="Nagy L.G."/>
            <person name="Martin F."/>
            <person name="Kauserud H."/>
        </authorList>
    </citation>
    <scope>NUCLEOTIDE SEQUENCE</scope>
    <source>
        <strain evidence="2">CBHHK173m</strain>
    </source>
</reference>
<gene>
    <name evidence="2" type="ORF">B0H15DRAFT_876342</name>
</gene>
<dbReference type="PANTHER" id="PTHR48079:SF6">
    <property type="entry name" value="NAD(P)-BINDING DOMAIN-CONTAINING PROTEIN-RELATED"/>
    <property type="match status" value="1"/>
</dbReference>
<dbReference type="InterPro" id="IPR008030">
    <property type="entry name" value="NmrA-like"/>
</dbReference>
<dbReference type="InterPro" id="IPR051783">
    <property type="entry name" value="NAD(P)-dependent_oxidoreduct"/>
</dbReference>
<dbReference type="SUPFAM" id="SSF51735">
    <property type="entry name" value="NAD(P)-binding Rossmann-fold domains"/>
    <property type="match status" value="1"/>
</dbReference>
<comment type="caution">
    <text evidence="2">The sequence shown here is derived from an EMBL/GenBank/DDBJ whole genome shotgun (WGS) entry which is preliminary data.</text>
</comment>